<dbReference type="AlphaFoldDB" id="A0A547PJY9"/>
<feature type="transmembrane region" description="Helical" evidence="4">
    <location>
        <begin position="77"/>
        <end position="96"/>
    </location>
</feature>
<sequence>MRDAQSRHAHINFVGLIAANTILVSVMPMLIIIGGLAGLLLAPSPEFATLPPSVQTFAGLIATGPFSLLMGRYGRRVGFVIGGLAASAGGAIGVFALLWSSFVLLCVAHAFLGAALACYLYFRFAAAEVVASDWQPISISIMLSSGLVAAFVGPQVFIWTKDVFAPVPLAGAYAAITCVTLVGLVPLVFVRIPRPTMTANRATLDRAAIGIILKRRPVLIAVLASAVSQGIMVLLMAPTPLAMTEHGYSETLASDVVRWHVVAMFAPSFFTGFLIRRFGSVPIVATGLALLTGAALIAASGISVHHFYVALVVLGIGWNFGFIGATNLLSTAISPEERSVVQGTNDTLIAFAATLCVFASGAIVTGFGWTELALSSSPLLAVALIWILLSRQMAEPI</sequence>
<feature type="transmembrane region" description="Helical" evidence="4">
    <location>
        <begin position="218"/>
        <end position="237"/>
    </location>
</feature>
<accession>A0A547PJY9</accession>
<dbReference type="Gene3D" id="1.20.1250.20">
    <property type="entry name" value="MFS general substrate transporter like domains"/>
    <property type="match status" value="1"/>
</dbReference>
<feature type="transmembrane region" description="Helical" evidence="4">
    <location>
        <begin position="308"/>
        <end position="328"/>
    </location>
</feature>
<gene>
    <name evidence="6" type="ORF">FEV53_18945</name>
</gene>
<dbReference type="Pfam" id="PF07690">
    <property type="entry name" value="MFS_1"/>
    <property type="match status" value="1"/>
</dbReference>
<keyword evidence="1 4" id="KW-0812">Transmembrane</keyword>
<organism evidence="6 7">
    <name type="scientific">Palleronia caenipelagi</name>
    <dbReference type="NCBI Taxonomy" id="2489174"/>
    <lineage>
        <taxon>Bacteria</taxon>
        <taxon>Pseudomonadati</taxon>
        <taxon>Pseudomonadota</taxon>
        <taxon>Alphaproteobacteria</taxon>
        <taxon>Rhodobacterales</taxon>
        <taxon>Roseobacteraceae</taxon>
        <taxon>Palleronia</taxon>
    </lineage>
</organism>
<dbReference type="EMBL" id="VFSV01000074">
    <property type="protein sequence ID" value="TRD14449.1"/>
    <property type="molecule type" value="Genomic_DNA"/>
</dbReference>
<evidence type="ECO:0000256" key="4">
    <source>
        <dbReference type="SAM" id="Phobius"/>
    </source>
</evidence>
<dbReference type="OrthoDB" id="8558006at2"/>
<comment type="caution">
    <text evidence="6">The sequence shown here is derived from an EMBL/GenBank/DDBJ whole genome shotgun (WGS) entry which is preliminary data.</text>
</comment>
<evidence type="ECO:0000256" key="3">
    <source>
        <dbReference type="ARBA" id="ARBA00023136"/>
    </source>
</evidence>
<protein>
    <submittedName>
        <fullName evidence="6">MFS transporter</fullName>
    </submittedName>
</protein>
<dbReference type="SUPFAM" id="SSF103473">
    <property type="entry name" value="MFS general substrate transporter"/>
    <property type="match status" value="1"/>
</dbReference>
<dbReference type="Proteomes" id="UP000318590">
    <property type="component" value="Unassembled WGS sequence"/>
</dbReference>
<dbReference type="InterPro" id="IPR011701">
    <property type="entry name" value="MFS"/>
</dbReference>
<feature type="transmembrane region" description="Helical" evidence="4">
    <location>
        <begin position="282"/>
        <end position="302"/>
    </location>
</feature>
<dbReference type="InterPro" id="IPR020846">
    <property type="entry name" value="MFS_dom"/>
</dbReference>
<feature type="domain" description="Major facilitator superfamily (MFS) profile" evidence="5">
    <location>
        <begin position="217"/>
        <end position="397"/>
    </location>
</feature>
<feature type="transmembrane region" description="Helical" evidence="4">
    <location>
        <begin position="348"/>
        <end position="366"/>
    </location>
</feature>
<dbReference type="PROSITE" id="PS50850">
    <property type="entry name" value="MFS"/>
    <property type="match status" value="1"/>
</dbReference>
<feature type="transmembrane region" description="Helical" evidence="4">
    <location>
        <begin position="372"/>
        <end position="389"/>
    </location>
</feature>
<feature type="transmembrane region" description="Helical" evidence="4">
    <location>
        <begin position="102"/>
        <end position="122"/>
    </location>
</feature>
<evidence type="ECO:0000256" key="2">
    <source>
        <dbReference type="ARBA" id="ARBA00022989"/>
    </source>
</evidence>
<keyword evidence="7" id="KW-1185">Reference proteome</keyword>
<keyword evidence="3 4" id="KW-0472">Membrane</keyword>
<feature type="transmembrane region" description="Helical" evidence="4">
    <location>
        <begin position="134"/>
        <end position="158"/>
    </location>
</feature>
<proteinExistence type="predicted"/>
<evidence type="ECO:0000256" key="1">
    <source>
        <dbReference type="ARBA" id="ARBA00022692"/>
    </source>
</evidence>
<evidence type="ECO:0000313" key="6">
    <source>
        <dbReference type="EMBL" id="TRD14449.1"/>
    </source>
</evidence>
<reference evidence="6 7" key="1">
    <citation type="submission" date="2019-06" db="EMBL/GenBank/DDBJ databases">
        <title>Paenimaribius caenipelagi gen. nov., sp. nov., isolated from a tidal flat.</title>
        <authorList>
            <person name="Yoon J.-H."/>
        </authorList>
    </citation>
    <scope>NUCLEOTIDE SEQUENCE [LARGE SCALE GENOMIC DNA]</scope>
    <source>
        <strain evidence="6 7">JBTF-M29</strain>
    </source>
</reference>
<feature type="transmembrane region" description="Helical" evidence="4">
    <location>
        <begin position="257"/>
        <end position="275"/>
    </location>
</feature>
<keyword evidence="2 4" id="KW-1133">Transmembrane helix</keyword>
<dbReference type="PANTHER" id="PTHR23534">
    <property type="entry name" value="MFS PERMEASE"/>
    <property type="match status" value="1"/>
</dbReference>
<feature type="transmembrane region" description="Helical" evidence="4">
    <location>
        <begin position="53"/>
        <end position="70"/>
    </location>
</feature>
<feature type="transmembrane region" description="Helical" evidence="4">
    <location>
        <begin position="170"/>
        <end position="190"/>
    </location>
</feature>
<evidence type="ECO:0000259" key="5">
    <source>
        <dbReference type="PROSITE" id="PS50850"/>
    </source>
</evidence>
<evidence type="ECO:0000313" key="7">
    <source>
        <dbReference type="Proteomes" id="UP000318590"/>
    </source>
</evidence>
<dbReference type="PANTHER" id="PTHR23534:SF1">
    <property type="entry name" value="MAJOR FACILITATOR SUPERFAMILY PROTEIN"/>
    <property type="match status" value="1"/>
</dbReference>
<dbReference type="InterPro" id="IPR036259">
    <property type="entry name" value="MFS_trans_sf"/>
</dbReference>
<name>A0A547PJY9_9RHOB</name>
<feature type="transmembrane region" description="Helical" evidence="4">
    <location>
        <begin position="12"/>
        <end position="41"/>
    </location>
</feature>
<dbReference type="GO" id="GO:0022857">
    <property type="term" value="F:transmembrane transporter activity"/>
    <property type="evidence" value="ECO:0007669"/>
    <property type="project" value="InterPro"/>
</dbReference>